<evidence type="ECO:0000256" key="4">
    <source>
        <dbReference type="ARBA" id="ARBA00022692"/>
    </source>
</evidence>
<feature type="chain" id="PRO_5044660687" evidence="10">
    <location>
        <begin position="25"/>
        <end position="546"/>
    </location>
</feature>
<feature type="transmembrane region" description="Helical" evidence="9">
    <location>
        <begin position="427"/>
        <end position="450"/>
    </location>
</feature>
<keyword evidence="7 14" id="KW-0675">Receptor</keyword>
<dbReference type="PANTHER" id="PTHR42643">
    <property type="entry name" value="IONOTROPIC RECEPTOR 20A-RELATED"/>
    <property type="match status" value="1"/>
</dbReference>
<evidence type="ECO:0000259" key="11">
    <source>
        <dbReference type="Pfam" id="PF00060"/>
    </source>
</evidence>
<reference evidence="14" key="2">
    <citation type="submission" date="2025-04" db="UniProtKB">
        <authorList>
            <consortium name="RefSeq"/>
        </authorList>
    </citation>
    <scope>IDENTIFICATION</scope>
    <source>
        <strain evidence="14">DH4</strain>
        <tissue evidence="14">Whole body</tissue>
    </source>
</reference>
<evidence type="ECO:0000256" key="1">
    <source>
        <dbReference type="ARBA" id="ARBA00004651"/>
    </source>
</evidence>
<evidence type="ECO:0000256" key="7">
    <source>
        <dbReference type="ARBA" id="ARBA00023170"/>
    </source>
</evidence>
<evidence type="ECO:0000256" key="5">
    <source>
        <dbReference type="ARBA" id="ARBA00022989"/>
    </source>
</evidence>
<dbReference type="GO" id="GO:0050906">
    <property type="term" value="P:detection of stimulus involved in sensory perception"/>
    <property type="evidence" value="ECO:0007669"/>
    <property type="project" value="UniProtKB-ARBA"/>
</dbReference>
<dbReference type="Pfam" id="PF00060">
    <property type="entry name" value="Lig_chan"/>
    <property type="match status" value="1"/>
</dbReference>
<keyword evidence="5 9" id="KW-1133">Transmembrane helix</keyword>
<dbReference type="InterPro" id="IPR052192">
    <property type="entry name" value="Insect_Ionotropic_Sensory_Rcpt"/>
</dbReference>
<protein>
    <submittedName>
        <fullName evidence="14">Glutamate receptor ionotropic, delta-2 isoform X1</fullName>
    </submittedName>
</protein>
<evidence type="ECO:0000313" key="13">
    <source>
        <dbReference type="Proteomes" id="UP000005203"/>
    </source>
</evidence>
<keyword evidence="4 9" id="KW-0812">Transmembrane</keyword>
<evidence type="ECO:0000256" key="3">
    <source>
        <dbReference type="ARBA" id="ARBA00022475"/>
    </source>
</evidence>
<dbReference type="EnsemblMetazoa" id="XM_026445167">
    <property type="protein sequence ID" value="XP_026300952"/>
    <property type="gene ID" value="LOC551704"/>
</dbReference>
<feature type="domain" description="Ionotropic glutamate receptor C-terminal" evidence="11">
    <location>
        <begin position="161"/>
        <end position="343"/>
    </location>
</feature>
<evidence type="ECO:0000256" key="9">
    <source>
        <dbReference type="SAM" id="Phobius"/>
    </source>
</evidence>
<proteinExistence type="inferred from homology"/>
<feature type="signal peptide" evidence="10">
    <location>
        <begin position="1"/>
        <end position="24"/>
    </location>
</feature>
<dbReference type="GO" id="GO:0015276">
    <property type="term" value="F:ligand-gated monoatomic ion channel activity"/>
    <property type="evidence" value="ECO:0007669"/>
    <property type="project" value="InterPro"/>
</dbReference>
<evidence type="ECO:0000313" key="14">
    <source>
        <dbReference type="RefSeq" id="XP_026300952.1"/>
    </source>
</evidence>
<dbReference type="OrthoDB" id="5984008at2759"/>
<evidence type="ECO:0000256" key="8">
    <source>
        <dbReference type="ARBA" id="ARBA00023180"/>
    </source>
</evidence>
<evidence type="ECO:0000256" key="6">
    <source>
        <dbReference type="ARBA" id="ARBA00023136"/>
    </source>
</evidence>
<keyword evidence="8" id="KW-0325">Glycoprotein</keyword>
<dbReference type="Gene3D" id="1.10.287.70">
    <property type="match status" value="1"/>
</dbReference>
<keyword evidence="13" id="KW-1185">Reference proteome</keyword>
<dbReference type="SUPFAM" id="SSF53850">
    <property type="entry name" value="Periplasmic binding protein-like II"/>
    <property type="match status" value="1"/>
</dbReference>
<feature type="transmembrane region" description="Helical" evidence="9">
    <location>
        <begin position="231"/>
        <end position="251"/>
    </location>
</feature>
<dbReference type="RefSeq" id="XP_026300952.1">
    <property type="nucleotide sequence ID" value="XM_026445167.1"/>
</dbReference>
<accession>A0A7M7MTV6</accession>
<organism evidence="12">
    <name type="scientific">Apis mellifera</name>
    <name type="common">Honeybee</name>
    <dbReference type="NCBI Taxonomy" id="7460"/>
    <lineage>
        <taxon>Eukaryota</taxon>
        <taxon>Metazoa</taxon>
        <taxon>Ecdysozoa</taxon>
        <taxon>Arthropoda</taxon>
        <taxon>Hexapoda</taxon>
        <taxon>Insecta</taxon>
        <taxon>Pterygota</taxon>
        <taxon>Neoptera</taxon>
        <taxon>Endopterygota</taxon>
        <taxon>Hymenoptera</taxon>
        <taxon>Apocrita</taxon>
        <taxon>Aculeata</taxon>
        <taxon>Apoidea</taxon>
        <taxon>Anthophila</taxon>
        <taxon>Apidae</taxon>
        <taxon>Apis</taxon>
    </lineage>
</organism>
<evidence type="ECO:0000313" key="12">
    <source>
        <dbReference type="EnsemblMetazoa" id="XP_026300952"/>
    </source>
</evidence>
<keyword evidence="6 9" id="KW-0472">Membrane</keyword>
<name>A0A7M7MTV6_APIME</name>
<reference evidence="12" key="1">
    <citation type="submission" date="2021-01" db="UniProtKB">
        <authorList>
            <consortium name="EnsemblMetazoa"/>
        </authorList>
    </citation>
    <scope>IDENTIFICATION</scope>
    <source>
        <strain evidence="12">DH4</strain>
    </source>
</reference>
<dbReference type="Proteomes" id="UP000005203">
    <property type="component" value="Linkage group LG14"/>
</dbReference>
<dbReference type="FunFam" id="1.10.287.70:FF:000143">
    <property type="entry name" value="Probable glutamate receptor"/>
    <property type="match status" value="1"/>
</dbReference>
<dbReference type="Gene3D" id="3.40.190.10">
    <property type="entry name" value="Periplasmic binding protein-like II"/>
    <property type="match status" value="1"/>
</dbReference>
<keyword evidence="3" id="KW-1003">Cell membrane</keyword>
<gene>
    <name evidence="12" type="primary">551704</name>
    <name evidence="14" type="synonym">LOC551704</name>
</gene>
<dbReference type="GO" id="GO:0005886">
    <property type="term" value="C:plasma membrane"/>
    <property type="evidence" value="ECO:0007669"/>
    <property type="project" value="UniProtKB-SubCell"/>
</dbReference>
<dbReference type="PANTHER" id="PTHR42643:SF24">
    <property type="entry name" value="IONOTROPIC RECEPTOR 60A"/>
    <property type="match status" value="1"/>
</dbReference>
<sequence length="546" mass="63192">MYILHSLFLTIFLFIQKFTYYVHSEDNMAINKDNEEGNSIPSQITVTSWNDMPFSGIVQKNGKWIGQGYAFYIFDLISSKLNFTYTIIPPKEHILGNESSGILGLLYEKKVDIAVAFLPMLPEMRRYCSFSTLLDETKLTAVMKRPQESATSSGLLAPFEKTVWLLVLTSLIFVGPIIYLFANMRAKLWHDPTSENFSLSSCFWFVYSSLLKQGTNIIALTDSTRMLFATWWIFILILTSFYTANLTAFLTRPQFTLSISSLEDIVHKEYNWITYKGRIVDFLLSQNQQNDLSLLNISKQQGKGIFKYYEPSRPILELVSTKRLFLEETHYLESLIFKDYVNKTRDHLEHNLRCTYVIMPGNILVTSRAFGFSHGSTIEKHINKMLLRLRETGITQFKKKEDLPLAEICPVDLRSTERQLRNTDLLLTYKVVIGGYTIATIIFLFELIYACISYRLQNSRKKICLPCCVIKEKIQNSLNNNFSNEKCIIMLKKSSPIIYQNHENVLIQGKRQFINGRSYYVITNPVGDRKLIPIRTPSAFLFQYTT</sequence>
<feature type="transmembrane region" description="Helical" evidence="9">
    <location>
        <begin position="163"/>
        <end position="182"/>
    </location>
</feature>
<keyword evidence="10" id="KW-0732">Signal</keyword>
<evidence type="ECO:0000256" key="10">
    <source>
        <dbReference type="SAM" id="SignalP"/>
    </source>
</evidence>
<dbReference type="AlphaFoldDB" id="A0A7M7MTV6"/>
<evidence type="ECO:0000256" key="2">
    <source>
        <dbReference type="ARBA" id="ARBA00008685"/>
    </source>
</evidence>
<comment type="subcellular location">
    <subcellularLocation>
        <location evidence="1">Cell membrane</location>
        <topology evidence="1">Multi-pass membrane protein</topology>
    </subcellularLocation>
</comment>
<comment type="similarity">
    <text evidence="2">Belongs to the glutamate-gated ion channel (TC 1.A.10.1) family.</text>
</comment>
<dbReference type="InterPro" id="IPR001320">
    <property type="entry name" value="Iontro_rcpt_C"/>
</dbReference>
<accession>A0A8B8HAA1</accession>